<dbReference type="AlphaFoldDB" id="A0A8T2JT36"/>
<name>A0A8T2JT36_9PIPI</name>
<organism evidence="1 2">
    <name type="scientific">Hymenochirus boettgeri</name>
    <name type="common">Congo dwarf clawed frog</name>
    <dbReference type="NCBI Taxonomy" id="247094"/>
    <lineage>
        <taxon>Eukaryota</taxon>
        <taxon>Metazoa</taxon>
        <taxon>Chordata</taxon>
        <taxon>Craniata</taxon>
        <taxon>Vertebrata</taxon>
        <taxon>Euteleostomi</taxon>
        <taxon>Amphibia</taxon>
        <taxon>Batrachia</taxon>
        <taxon>Anura</taxon>
        <taxon>Pipoidea</taxon>
        <taxon>Pipidae</taxon>
        <taxon>Pipinae</taxon>
        <taxon>Hymenochirus</taxon>
    </lineage>
</organism>
<accession>A0A8T2JT36</accession>
<evidence type="ECO:0000313" key="2">
    <source>
        <dbReference type="Proteomes" id="UP000812440"/>
    </source>
</evidence>
<evidence type="ECO:0000313" key="1">
    <source>
        <dbReference type="EMBL" id="KAG8448405.1"/>
    </source>
</evidence>
<dbReference type="EMBL" id="JAACNH010000003">
    <property type="protein sequence ID" value="KAG8448405.1"/>
    <property type="molecule type" value="Genomic_DNA"/>
</dbReference>
<protein>
    <submittedName>
        <fullName evidence="1">Uncharacterized protein</fullName>
    </submittedName>
</protein>
<reference evidence="1" key="1">
    <citation type="thesis" date="2020" institute="ProQuest LLC" country="789 East Eisenhower Parkway, Ann Arbor, MI, USA">
        <title>Comparative Genomics and Chromosome Evolution.</title>
        <authorList>
            <person name="Mudd A.B."/>
        </authorList>
    </citation>
    <scope>NUCLEOTIDE SEQUENCE</scope>
    <source>
        <strain evidence="1">Female2</strain>
        <tissue evidence="1">Blood</tissue>
    </source>
</reference>
<sequence length="99" mass="11003">MVCVQPGDKDVSNMPINLFHQLEDVIVSKLCTIFFNFCCSISNWTCTISPCLASCRTNFSSALSSFAHFSNNPWSCRTGSSTYMDFMMVPFCILSSGTE</sequence>
<proteinExistence type="predicted"/>
<keyword evidence="2" id="KW-1185">Reference proteome</keyword>
<comment type="caution">
    <text evidence="1">The sequence shown here is derived from an EMBL/GenBank/DDBJ whole genome shotgun (WGS) entry which is preliminary data.</text>
</comment>
<dbReference type="Proteomes" id="UP000812440">
    <property type="component" value="Chromosome 8_10"/>
</dbReference>
<gene>
    <name evidence="1" type="ORF">GDO86_015484</name>
</gene>